<evidence type="ECO:0000313" key="2">
    <source>
        <dbReference type="Proteomes" id="UP000236735"/>
    </source>
</evidence>
<reference evidence="1 2" key="1">
    <citation type="submission" date="2016-10" db="EMBL/GenBank/DDBJ databases">
        <authorList>
            <person name="de Groot N.N."/>
        </authorList>
    </citation>
    <scope>NUCLEOTIDE SEQUENCE [LARGE SCALE GENOMIC DNA]</scope>
    <source>
        <strain evidence="1 2">AR32</strain>
    </source>
</reference>
<organism evidence="1 2">
    <name type="scientific">Xylanibacter ruminicola</name>
    <name type="common">Prevotella ruminicola</name>
    <dbReference type="NCBI Taxonomy" id="839"/>
    <lineage>
        <taxon>Bacteria</taxon>
        <taxon>Pseudomonadati</taxon>
        <taxon>Bacteroidota</taxon>
        <taxon>Bacteroidia</taxon>
        <taxon>Bacteroidales</taxon>
        <taxon>Prevotellaceae</taxon>
        <taxon>Xylanibacter</taxon>
    </lineage>
</organism>
<proteinExistence type="predicted"/>
<dbReference type="Proteomes" id="UP000236735">
    <property type="component" value="Unassembled WGS sequence"/>
</dbReference>
<protein>
    <submittedName>
        <fullName evidence="1">Uncharacterized protein</fullName>
    </submittedName>
</protein>
<name>A0A1H5VP40_XYLRU</name>
<sequence length="125" mass="14507">METRTSKLFGKQVMVDGMMAFGKLENGLRILDFECCEDVVMKPFSGTFKVQTMRDGNIYLTEQPRRPRNKALFREDNSSLSLGQNGRYYFVFSLDEQRVGELPERLMSQAGLIARKMIRELVKRN</sequence>
<dbReference type="EMBL" id="FNUV01000005">
    <property type="protein sequence ID" value="SEF89014.1"/>
    <property type="molecule type" value="Genomic_DNA"/>
</dbReference>
<accession>A0A1H5VP40</accession>
<dbReference type="AlphaFoldDB" id="A0A1H5VP40"/>
<evidence type="ECO:0000313" key="1">
    <source>
        <dbReference type="EMBL" id="SEF89014.1"/>
    </source>
</evidence>
<gene>
    <name evidence="1" type="ORF">SAMN05216354_1957</name>
</gene>
<dbReference type="RefSeq" id="WP_103915843.1">
    <property type="nucleotide sequence ID" value="NZ_FNUV01000005.1"/>
</dbReference>